<dbReference type="Proteomes" id="UP000258309">
    <property type="component" value="Unassembled WGS sequence"/>
</dbReference>
<feature type="non-terminal residue" evidence="2">
    <location>
        <position position="223"/>
    </location>
</feature>
<protein>
    <submittedName>
        <fullName evidence="2">Uncharacterized protein</fullName>
    </submittedName>
</protein>
<feature type="region of interest" description="Disordered" evidence="1">
    <location>
        <begin position="194"/>
        <end position="223"/>
    </location>
</feature>
<evidence type="ECO:0000313" key="3">
    <source>
        <dbReference type="Proteomes" id="UP000258309"/>
    </source>
</evidence>
<dbReference type="STRING" id="5539.A0A3E2HG44"/>
<comment type="caution">
    <text evidence="2">The sequence shown here is derived from an EMBL/GenBank/DDBJ whole genome shotgun (WGS) entry which is preliminary data.</text>
</comment>
<gene>
    <name evidence="2" type="ORF">B7463_g3953</name>
</gene>
<name>A0A3E2HG44_SCYLI</name>
<feature type="non-terminal residue" evidence="2">
    <location>
        <position position="1"/>
    </location>
</feature>
<dbReference type="OrthoDB" id="66095at2759"/>
<dbReference type="EMBL" id="NCSJ02000055">
    <property type="protein sequence ID" value="RFU32384.1"/>
    <property type="molecule type" value="Genomic_DNA"/>
</dbReference>
<evidence type="ECO:0000313" key="2">
    <source>
        <dbReference type="EMBL" id="RFU32384.1"/>
    </source>
</evidence>
<reference evidence="2 3" key="1">
    <citation type="submission" date="2018-05" db="EMBL/GenBank/DDBJ databases">
        <title>Draft genome sequence of Scytalidium lignicola DSM 105466, a ubiquitous saprotrophic fungus.</title>
        <authorList>
            <person name="Buettner E."/>
            <person name="Gebauer A.M."/>
            <person name="Hofrichter M."/>
            <person name="Liers C."/>
            <person name="Kellner H."/>
        </authorList>
    </citation>
    <scope>NUCLEOTIDE SEQUENCE [LARGE SCALE GENOMIC DNA]</scope>
    <source>
        <strain evidence="2 3">DSM 105466</strain>
    </source>
</reference>
<evidence type="ECO:0000256" key="1">
    <source>
        <dbReference type="SAM" id="MobiDB-lite"/>
    </source>
</evidence>
<proteinExistence type="predicted"/>
<accession>A0A3E2HG44</accession>
<sequence>MAAVSQTLFSRLSRQLSPVPASRHEPSVADVLIAKQLIRYKSSLPLEIVDLIIDFAEYWPHSTTPMMPAPVTIMAVSGSSDEEVKAYATMEPLPWLEQNEAPNDSTKEVLHHWLSQSRPRSEHPCRKIVSLSRVMTKAGEGVLAVGEPTMVPSRGKVIPTQNDDDISPFPIHIEDSEKKPITCILRTIKPVTLPTNPNRPDHGRFEHPLIPNESALQKNLTAT</sequence>
<feature type="compositionally biased region" description="Polar residues" evidence="1">
    <location>
        <begin position="214"/>
        <end position="223"/>
    </location>
</feature>
<dbReference type="AlphaFoldDB" id="A0A3E2HG44"/>
<keyword evidence="3" id="KW-1185">Reference proteome</keyword>
<organism evidence="2 3">
    <name type="scientific">Scytalidium lignicola</name>
    <name type="common">Hyphomycete</name>
    <dbReference type="NCBI Taxonomy" id="5539"/>
    <lineage>
        <taxon>Eukaryota</taxon>
        <taxon>Fungi</taxon>
        <taxon>Dikarya</taxon>
        <taxon>Ascomycota</taxon>
        <taxon>Pezizomycotina</taxon>
        <taxon>Leotiomycetes</taxon>
        <taxon>Leotiomycetes incertae sedis</taxon>
        <taxon>Scytalidium</taxon>
    </lineage>
</organism>